<keyword evidence="4" id="KW-1185">Reference proteome</keyword>
<feature type="region of interest" description="Disordered" evidence="2">
    <location>
        <begin position="395"/>
        <end position="416"/>
    </location>
</feature>
<dbReference type="EMBL" id="JAPEUV010000017">
    <property type="protein sequence ID" value="KAJ4340304.1"/>
    <property type="molecule type" value="Genomic_DNA"/>
</dbReference>
<evidence type="ECO:0000256" key="1">
    <source>
        <dbReference type="SAM" id="Coils"/>
    </source>
</evidence>
<sequence length="1163" mass="130486">MDVLEALRSRKASLAVDVAQANGGVTIQGVKLLEAKLKAAELREKQYRSEFKTLESQLEQLKALPAQLAALKALVEQQQQTVAKGPSPEDVEIRLSALENAKPAVETAQFEDLQSDVQSLKLETKKLNKIPDQLVPLQATVTQQGQDIAKVLSRTAEPKTGVDSLATIKEEVRKVQEQQKQTQALRSDMVKRLARAELKSDVEKLEKLEGIQTQHQATIAELLTRVDGSQKVIKDVSTKVETNQRSVANMTTTLQASETTLKELRTLNLPARVSNMQEKIGQIEYNDGLTFKKAEKLGKDCERFDRMYDRFNDLDEDFKDLDREVKDYIGPIRDAFKDKNQSIIERMARLEKEQDKIANRAVSLKEFNELREAVTGFEEDKEKLAKGLQTIRASVAAPQPQRQMESSTSGASGSDLLAPSIEELDERYRHLKKNALKLNESRKASEVEQVKQGKTIDRIEKSQNALQIQRDVTVEQIKAFEDEQTRLASESKMILKRLQVYENNQAKLSEGHGMITTSFETLKANLLQEHNEIVDQVNIYHKEQVNLSSQQKTFQAQQDRLSDIQTKLKETSESLVSRITAFDMTVDQVKVLANTQTDLSTASRDLGLRITALEKARVSAADHSQCIECNHADTEDSSSRIEGLETRLRSVENHVGGNSELSTRLDQLETDMEEIDKAVEDCQDKVTKLGESFVGIFETTFDPFQKSVEETFKGYDSSLSEVHKTLAILQDKVEASQKECPAGTVSAPQLKLIQDMVQGATEIKQDLSRLQDSVLEESEQRKAAVEDLQQQVAIKQDAAAANKLIDGVRHSLRALTSQCENIVTDDLHQRMVSWFMQSYDKTNSHLLKHIPDINLELQQMRHFTDVFTRIPNSAQTLSTLAQLEPQLMSLAQVGPQLKSLAEIVPQLTALAQSPPATERSRELSSKTAESLKILEDQMTKAVQQHSSLAQVVKGLKGSLQSLNNTPFAKADSLTALEKSIMSLRAELKANTEEGVQARKEFETKALKEHEQRLIAEKSIKDSLRDLSKQVDEEVNERKKAEQQMLSTSNEKLKELENAQATAFYQSEKVQKALEQLRSDLDKALSDTNDPKNKEALACLPILFLHVGQLQWVLEDLNQNLPKGGLEIEWHNDFKDKWPIPSPFPDANGAPVTPKGKGKGKKRT</sequence>
<dbReference type="AlphaFoldDB" id="A0A9W9C264"/>
<feature type="coiled-coil region" evidence="1">
    <location>
        <begin position="30"/>
        <end position="64"/>
    </location>
</feature>
<reference evidence="3" key="1">
    <citation type="submission" date="2022-10" db="EMBL/GenBank/DDBJ databases">
        <title>Tapping the CABI collections for fungal endophytes: first genome assemblies for Collariella, Neodidymelliopsis, Ascochyta clinopodiicola, Didymella pomorum, Didymosphaeria variabile, Neocosmospora piperis and Neocucurbitaria cava.</title>
        <authorList>
            <person name="Hill R."/>
        </authorList>
    </citation>
    <scope>NUCLEOTIDE SEQUENCE</scope>
    <source>
        <strain evidence="3">IMI 360193</strain>
    </source>
</reference>
<evidence type="ECO:0000256" key="2">
    <source>
        <dbReference type="SAM" id="MobiDB-lite"/>
    </source>
</evidence>
<comment type="caution">
    <text evidence="3">The sequence shown here is derived from an EMBL/GenBank/DDBJ whole genome shotgun (WGS) entry which is preliminary data.</text>
</comment>
<feature type="coiled-coil region" evidence="1">
    <location>
        <begin position="1023"/>
        <end position="1086"/>
    </location>
</feature>
<dbReference type="Proteomes" id="UP001140562">
    <property type="component" value="Unassembled WGS sequence"/>
</dbReference>
<evidence type="ECO:0000313" key="3">
    <source>
        <dbReference type="EMBL" id="KAJ4340304.1"/>
    </source>
</evidence>
<feature type="coiled-coil region" evidence="1">
    <location>
        <begin position="658"/>
        <end position="685"/>
    </location>
</feature>
<accession>A0A9W9C264</accession>
<name>A0A9W9C264_9PLEO</name>
<keyword evidence="1" id="KW-0175">Coiled coil</keyword>
<protein>
    <submittedName>
        <fullName evidence="3">Uncharacterized protein</fullName>
    </submittedName>
</protein>
<dbReference type="OrthoDB" id="3438382at2759"/>
<gene>
    <name evidence="3" type="ORF">N0V87_002596</name>
</gene>
<feature type="compositionally biased region" description="Polar residues" evidence="2">
    <location>
        <begin position="400"/>
        <end position="412"/>
    </location>
</feature>
<proteinExistence type="predicted"/>
<feature type="coiled-coil region" evidence="1">
    <location>
        <begin position="333"/>
        <end position="360"/>
    </location>
</feature>
<organism evidence="3 4">
    <name type="scientific">Didymella glomerata</name>
    <dbReference type="NCBI Taxonomy" id="749621"/>
    <lineage>
        <taxon>Eukaryota</taxon>
        <taxon>Fungi</taxon>
        <taxon>Dikarya</taxon>
        <taxon>Ascomycota</taxon>
        <taxon>Pezizomycotina</taxon>
        <taxon>Dothideomycetes</taxon>
        <taxon>Pleosporomycetidae</taxon>
        <taxon>Pleosporales</taxon>
        <taxon>Pleosporineae</taxon>
        <taxon>Didymellaceae</taxon>
        <taxon>Didymella</taxon>
    </lineage>
</organism>
<feature type="region of interest" description="Disordered" evidence="2">
    <location>
        <begin position="1138"/>
        <end position="1163"/>
    </location>
</feature>
<evidence type="ECO:0000313" key="4">
    <source>
        <dbReference type="Proteomes" id="UP001140562"/>
    </source>
</evidence>